<protein>
    <recommendedName>
        <fullName evidence="4">DUF998 domain-containing protein</fullName>
    </recommendedName>
</protein>
<accession>A0AAV3TX92</accession>
<keyword evidence="1" id="KW-0472">Membrane</keyword>
<sequence length="252" mass="28416">MNPLTKNTIMILAAWSGPVFVLTYLIFWIGLGHNLPPPNFMAMTGAELVNEYYGKYTADIKLGMTVTTFVGLLYLLWSACLASIMAEKSGPTLFSNLELAGGLLTGWLLAFCPAIWLSCAVFVNVVDPDIILMVHGFTWFMFDMTYMITGVQLLGIGLWTVFHKEQSFFPAWAGWSALAVGVIFLPLTLIPYVTSGPFTVAGIWNFYIVFGTWGFMFFSVYSYYLLKELNRQRRELIGATHRTSHTEQYQRT</sequence>
<feature type="transmembrane region" description="Helical" evidence="1">
    <location>
        <begin position="137"/>
        <end position="162"/>
    </location>
</feature>
<dbReference type="Proteomes" id="UP001409585">
    <property type="component" value="Unassembled WGS sequence"/>
</dbReference>
<gene>
    <name evidence="2" type="ORF">GCM10025791_04330</name>
</gene>
<reference evidence="3" key="1">
    <citation type="journal article" date="2019" name="Int. J. Syst. Evol. Microbiol.">
        <title>The Global Catalogue of Microorganisms (GCM) 10K type strain sequencing project: providing services to taxonomists for standard genome sequencing and annotation.</title>
        <authorList>
            <consortium name="The Broad Institute Genomics Platform"/>
            <consortium name="The Broad Institute Genome Sequencing Center for Infectious Disease"/>
            <person name="Wu L."/>
            <person name="Ma J."/>
        </authorList>
    </citation>
    <scope>NUCLEOTIDE SEQUENCE [LARGE SCALE GENOMIC DNA]</scope>
    <source>
        <strain evidence="3">JCM 19134</strain>
    </source>
</reference>
<feature type="transmembrane region" description="Helical" evidence="1">
    <location>
        <begin position="204"/>
        <end position="226"/>
    </location>
</feature>
<name>A0AAV3TX92_9ALTE</name>
<keyword evidence="3" id="KW-1185">Reference proteome</keyword>
<proteinExistence type="predicted"/>
<dbReference type="AlphaFoldDB" id="A0AAV3TX92"/>
<feature type="transmembrane region" description="Helical" evidence="1">
    <location>
        <begin position="97"/>
        <end position="125"/>
    </location>
</feature>
<feature type="transmembrane region" description="Helical" evidence="1">
    <location>
        <begin position="62"/>
        <end position="85"/>
    </location>
</feature>
<dbReference type="EMBL" id="BAABLX010000004">
    <property type="protein sequence ID" value="GAA4931357.1"/>
    <property type="molecule type" value="Genomic_DNA"/>
</dbReference>
<feature type="transmembrane region" description="Helical" evidence="1">
    <location>
        <begin position="169"/>
        <end position="192"/>
    </location>
</feature>
<keyword evidence="1" id="KW-1133">Transmembrane helix</keyword>
<dbReference type="RefSeq" id="WP_345416350.1">
    <property type="nucleotide sequence ID" value="NZ_AP031496.1"/>
</dbReference>
<evidence type="ECO:0000256" key="1">
    <source>
        <dbReference type="SAM" id="Phobius"/>
    </source>
</evidence>
<keyword evidence="1" id="KW-0812">Transmembrane</keyword>
<evidence type="ECO:0000313" key="3">
    <source>
        <dbReference type="Proteomes" id="UP001409585"/>
    </source>
</evidence>
<evidence type="ECO:0008006" key="4">
    <source>
        <dbReference type="Google" id="ProtNLM"/>
    </source>
</evidence>
<feature type="transmembrane region" description="Helical" evidence="1">
    <location>
        <begin position="12"/>
        <end position="31"/>
    </location>
</feature>
<evidence type="ECO:0000313" key="2">
    <source>
        <dbReference type="EMBL" id="GAA4931357.1"/>
    </source>
</evidence>
<organism evidence="2 3">
    <name type="scientific">Halioxenophilus aromaticivorans</name>
    <dbReference type="NCBI Taxonomy" id="1306992"/>
    <lineage>
        <taxon>Bacteria</taxon>
        <taxon>Pseudomonadati</taxon>
        <taxon>Pseudomonadota</taxon>
        <taxon>Gammaproteobacteria</taxon>
        <taxon>Alteromonadales</taxon>
        <taxon>Alteromonadaceae</taxon>
        <taxon>Halioxenophilus</taxon>
    </lineage>
</organism>
<comment type="caution">
    <text evidence="2">The sequence shown here is derived from an EMBL/GenBank/DDBJ whole genome shotgun (WGS) entry which is preliminary data.</text>
</comment>